<keyword evidence="3" id="KW-1185">Reference proteome</keyword>
<keyword evidence="1" id="KW-1133">Transmembrane helix</keyword>
<gene>
    <name evidence="2" type="ORF">ABXZ32_10700</name>
</gene>
<evidence type="ECO:0000313" key="2">
    <source>
        <dbReference type="EMBL" id="MET7029868.1"/>
    </source>
</evidence>
<keyword evidence="1" id="KW-0812">Transmembrane</keyword>
<evidence type="ECO:0000313" key="3">
    <source>
        <dbReference type="Proteomes" id="UP001549773"/>
    </source>
</evidence>
<feature type="transmembrane region" description="Helical" evidence="1">
    <location>
        <begin position="146"/>
        <end position="169"/>
    </location>
</feature>
<feature type="transmembrane region" description="Helical" evidence="1">
    <location>
        <begin position="203"/>
        <end position="224"/>
    </location>
</feature>
<dbReference type="PANTHER" id="PTHR36434">
    <property type="entry name" value="MEMBRANE PROTEASE YUGP-RELATED"/>
    <property type="match status" value="1"/>
</dbReference>
<dbReference type="Proteomes" id="UP001549773">
    <property type="component" value="Unassembled WGS sequence"/>
</dbReference>
<organism evidence="2 3">
    <name type="scientific">Sediminicola luteus</name>
    <dbReference type="NCBI Taxonomy" id="319238"/>
    <lineage>
        <taxon>Bacteria</taxon>
        <taxon>Pseudomonadati</taxon>
        <taxon>Bacteroidota</taxon>
        <taxon>Flavobacteriia</taxon>
        <taxon>Flavobacteriales</taxon>
        <taxon>Flavobacteriaceae</taxon>
        <taxon>Sediminicola</taxon>
    </lineage>
</organism>
<dbReference type="EMBL" id="JBEWYP010000005">
    <property type="protein sequence ID" value="MET7029868.1"/>
    <property type="molecule type" value="Genomic_DNA"/>
</dbReference>
<dbReference type="Pfam" id="PF04298">
    <property type="entry name" value="Zn_peptidase_2"/>
    <property type="match status" value="1"/>
</dbReference>
<dbReference type="PANTHER" id="PTHR36434:SF1">
    <property type="entry name" value="MEMBRANE PROTEASE YUGP-RELATED"/>
    <property type="match status" value="1"/>
</dbReference>
<proteinExistence type="predicted"/>
<keyword evidence="1" id="KW-0472">Membrane</keyword>
<sequence length="231" mass="25152">MLMYYIILGAIALVSWLVSNKLKNKFKHYSKVHLRNGMSGAEIAEKMLADHGIRDVKVISTPGMLTDHYNPANKTVNLSEGVYNQRNASAAAVAAHECGHAVQHATAYEWLTMRSKLVPVVSVTSGMSTWIVFGGIMLGAAAGVGFGYWVAVAGLVMMGFATLFSFITLPVEYDASNRALAWLKNKNMLSQEEYKGSEDALKWAARTYLVAAIGSLATLVYWALQVLGGRD</sequence>
<feature type="transmembrane region" description="Helical" evidence="1">
    <location>
        <begin position="117"/>
        <end position="140"/>
    </location>
</feature>
<comment type="caution">
    <text evidence="2">The sequence shown here is derived from an EMBL/GenBank/DDBJ whole genome shotgun (WGS) entry which is preliminary data.</text>
</comment>
<feature type="transmembrane region" description="Helical" evidence="1">
    <location>
        <begin position="6"/>
        <end position="22"/>
    </location>
</feature>
<accession>A0ABV2TX66</accession>
<evidence type="ECO:0000256" key="1">
    <source>
        <dbReference type="SAM" id="Phobius"/>
    </source>
</evidence>
<reference evidence="2 3" key="1">
    <citation type="submission" date="2024-07" db="EMBL/GenBank/DDBJ databases">
        <title>The genome sequence of type strain Sediminicola luteus GDMCC 1.2596T.</title>
        <authorList>
            <person name="Liu Y."/>
        </authorList>
    </citation>
    <scope>NUCLEOTIDE SEQUENCE [LARGE SCALE GENOMIC DNA]</scope>
    <source>
        <strain evidence="2 3">GDMCC 1.2596</strain>
    </source>
</reference>
<protein>
    <submittedName>
        <fullName evidence="2">Zinc metallopeptidase</fullName>
    </submittedName>
</protein>
<name>A0ABV2TX66_9FLAO</name>
<dbReference type="InterPro" id="IPR007395">
    <property type="entry name" value="Zn_peptidase_2"/>
</dbReference>
<dbReference type="RefSeq" id="WP_354618671.1">
    <property type="nucleotide sequence ID" value="NZ_JBEWYP010000005.1"/>
</dbReference>